<feature type="region of interest" description="Disordered" evidence="2">
    <location>
        <begin position="1"/>
        <end position="20"/>
    </location>
</feature>
<dbReference type="Pfam" id="PF00582">
    <property type="entry name" value="Usp"/>
    <property type="match status" value="2"/>
</dbReference>
<keyword evidence="5" id="KW-1185">Reference proteome</keyword>
<dbReference type="InterPro" id="IPR006016">
    <property type="entry name" value="UspA"/>
</dbReference>
<evidence type="ECO:0000313" key="5">
    <source>
        <dbReference type="Proteomes" id="UP001501444"/>
    </source>
</evidence>
<accession>A0ABP5T572</accession>
<dbReference type="Proteomes" id="UP001501444">
    <property type="component" value="Unassembled WGS sequence"/>
</dbReference>
<dbReference type="Gene3D" id="3.40.50.620">
    <property type="entry name" value="HUPs"/>
    <property type="match status" value="2"/>
</dbReference>
<dbReference type="PANTHER" id="PTHR46268:SF6">
    <property type="entry name" value="UNIVERSAL STRESS PROTEIN UP12"/>
    <property type="match status" value="1"/>
</dbReference>
<protein>
    <recommendedName>
        <fullName evidence="3">UspA domain-containing protein</fullName>
    </recommendedName>
</protein>
<evidence type="ECO:0000313" key="4">
    <source>
        <dbReference type="EMBL" id="GAA2344213.1"/>
    </source>
</evidence>
<evidence type="ECO:0000259" key="3">
    <source>
        <dbReference type="Pfam" id="PF00582"/>
    </source>
</evidence>
<dbReference type="EMBL" id="BAAARV010000024">
    <property type="protein sequence ID" value="GAA2344213.1"/>
    <property type="molecule type" value="Genomic_DNA"/>
</dbReference>
<comment type="caution">
    <text evidence="4">The sequence shown here is derived from an EMBL/GenBank/DDBJ whole genome shotgun (WGS) entry which is preliminary data.</text>
</comment>
<dbReference type="CDD" id="cd00293">
    <property type="entry name" value="USP-like"/>
    <property type="match status" value="1"/>
</dbReference>
<feature type="domain" description="UspA" evidence="3">
    <location>
        <begin position="180"/>
        <end position="286"/>
    </location>
</feature>
<feature type="domain" description="UspA" evidence="3">
    <location>
        <begin position="25"/>
        <end position="152"/>
    </location>
</feature>
<reference evidence="5" key="1">
    <citation type="journal article" date="2019" name="Int. J. Syst. Evol. Microbiol.">
        <title>The Global Catalogue of Microorganisms (GCM) 10K type strain sequencing project: providing services to taxonomists for standard genome sequencing and annotation.</title>
        <authorList>
            <consortium name="The Broad Institute Genomics Platform"/>
            <consortium name="The Broad Institute Genome Sequencing Center for Infectious Disease"/>
            <person name="Wu L."/>
            <person name="Ma J."/>
        </authorList>
    </citation>
    <scope>NUCLEOTIDE SEQUENCE [LARGE SCALE GENOMIC DNA]</scope>
    <source>
        <strain evidence="5">JCM 3272</strain>
    </source>
</reference>
<proteinExistence type="inferred from homology"/>
<evidence type="ECO:0000256" key="1">
    <source>
        <dbReference type="ARBA" id="ARBA00008791"/>
    </source>
</evidence>
<evidence type="ECO:0000256" key="2">
    <source>
        <dbReference type="SAM" id="MobiDB-lite"/>
    </source>
</evidence>
<gene>
    <name evidence="4" type="ORF">GCM10010170_029610</name>
</gene>
<comment type="similarity">
    <text evidence="1">Belongs to the universal stress protein A family.</text>
</comment>
<sequence>MRGLPVRDVTGGPGHGRGAMPVRGRIVAGYDGSAGSAAALRLAAAEAAASGGLLHVVHAQLRRSAYALLLPPGAVGAAAEEAERLVEAARARLRQDYPDLRVRPAVVAGGPGSALVRAARGAALLVVGRTGPGPGGVAAHVMAGAACPVTVVGGEAAPPWNSGGRPVVLGFDAAALSPSVPFAFAAARLRGTGLRVCHVRCPGDDPWGRDADARREVSEALAGWRAAHPDVPVAVDVLTGVDPAARLLDAAADAVLVVLGGGGAGRTGRIADVVTRNAACPVTVVRAAGRLAVVG</sequence>
<dbReference type="SUPFAM" id="SSF52402">
    <property type="entry name" value="Adenine nucleotide alpha hydrolases-like"/>
    <property type="match status" value="2"/>
</dbReference>
<dbReference type="InterPro" id="IPR014729">
    <property type="entry name" value="Rossmann-like_a/b/a_fold"/>
</dbReference>
<dbReference type="PANTHER" id="PTHR46268">
    <property type="entry name" value="STRESS RESPONSE PROTEIN NHAX"/>
    <property type="match status" value="1"/>
</dbReference>
<name>A0ABP5T572_9ACTN</name>
<organism evidence="4 5">
    <name type="scientific">Dactylosporangium salmoneum</name>
    <dbReference type="NCBI Taxonomy" id="53361"/>
    <lineage>
        <taxon>Bacteria</taxon>
        <taxon>Bacillati</taxon>
        <taxon>Actinomycetota</taxon>
        <taxon>Actinomycetes</taxon>
        <taxon>Micromonosporales</taxon>
        <taxon>Micromonosporaceae</taxon>
        <taxon>Dactylosporangium</taxon>
    </lineage>
</organism>